<keyword evidence="2" id="KW-0479">Metal-binding</keyword>
<dbReference type="GO" id="GO:0016236">
    <property type="term" value="P:macroautophagy"/>
    <property type="evidence" value="ECO:0007669"/>
    <property type="project" value="TreeGrafter"/>
</dbReference>
<feature type="compositionally biased region" description="Low complexity" evidence="7">
    <location>
        <begin position="897"/>
        <end position="909"/>
    </location>
</feature>
<evidence type="ECO:0000313" key="9">
    <source>
        <dbReference type="EMBL" id="KAK2832803.1"/>
    </source>
</evidence>
<feature type="region of interest" description="Disordered" evidence="7">
    <location>
        <begin position="320"/>
        <end position="354"/>
    </location>
</feature>
<dbReference type="InterPro" id="IPR013783">
    <property type="entry name" value="Ig-like_fold"/>
</dbReference>
<feature type="domain" description="PB1" evidence="8">
    <location>
        <begin position="4"/>
        <end position="85"/>
    </location>
</feature>
<feature type="compositionally biased region" description="Polar residues" evidence="7">
    <location>
        <begin position="331"/>
        <end position="345"/>
    </location>
</feature>
<evidence type="ECO:0000259" key="8">
    <source>
        <dbReference type="PROSITE" id="PS51745"/>
    </source>
</evidence>
<dbReference type="FunFam" id="2.60.40.10:FF:000199">
    <property type="entry name" value="next to BRCA1 gene 1 protein-like"/>
    <property type="match status" value="1"/>
</dbReference>
<reference evidence="9" key="1">
    <citation type="submission" date="2023-07" db="EMBL/GenBank/DDBJ databases">
        <title>Chromosome-level Genome Assembly of Striped Snakehead (Channa striata).</title>
        <authorList>
            <person name="Liu H."/>
        </authorList>
    </citation>
    <scope>NUCLEOTIDE SEQUENCE</scope>
    <source>
        <strain evidence="9">Gz</strain>
        <tissue evidence="9">Muscle</tissue>
    </source>
</reference>
<feature type="compositionally biased region" description="Polar residues" evidence="7">
    <location>
        <begin position="656"/>
        <end position="668"/>
    </location>
</feature>
<dbReference type="InterPro" id="IPR009060">
    <property type="entry name" value="UBA-like_sf"/>
</dbReference>
<dbReference type="GO" id="GO:0000407">
    <property type="term" value="C:phagophore assembly site"/>
    <property type="evidence" value="ECO:0007669"/>
    <property type="project" value="TreeGrafter"/>
</dbReference>
<feature type="compositionally biased region" description="Acidic residues" evidence="7">
    <location>
        <begin position="923"/>
        <end position="941"/>
    </location>
</feature>
<feature type="region of interest" description="Disordered" evidence="7">
    <location>
        <begin position="800"/>
        <end position="834"/>
    </location>
</feature>
<dbReference type="SUPFAM" id="SSF57850">
    <property type="entry name" value="RING/U-box"/>
    <property type="match status" value="1"/>
</dbReference>
<dbReference type="Gene3D" id="1.10.8.10">
    <property type="entry name" value="DNA helicase RuvA subunit, C-terminal domain"/>
    <property type="match status" value="1"/>
</dbReference>
<protein>
    <recommendedName>
        <fullName evidence="8">PB1 domain-containing protein</fullName>
    </recommendedName>
</protein>
<name>A0AA88M8R2_CHASR</name>
<dbReference type="GO" id="GO:0008270">
    <property type="term" value="F:zinc ion binding"/>
    <property type="evidence" value="ECO:0007669"/>
    <property type="project" value="UniProtKB-KW"/>
</dbReference>
<feature type="coiled-coil region" evidence="6">
    <location>
        <begin position="279"/>
        <end position="313"/>
    </location>
</feature>
<dbReference type="InterPro" id="IPR056893">
    <property type="entry name" value="UBA_Nbr1_C"/>
</dbReference>
<dbReference type="FunFam" id="1.10.8.10:FF:000033">
    <property type="entry name" value="Next to BRCA1 gene 1 protein"/>
    <property type="match status" value="1"/>
</dbReference>
<keyword evidence="10" id="KW-1185">Reference proteome</keyword>
<keyword evidence="3" id="KW-0863">Zinc-finger</keyword>
<keyword evidence="4" id="KW-0862">Zinc</keyword>
<evidence type="ECO:0000256" key="1">
    <source>
        <dbReference type="ARBA" id="ARBA00004419"/>
    </source>
</evidence>
<dbReference type="EMBL" id="JAUPFM010000013">
    <property type="protein sequence ID" value="KAK2832803.1"/>
    <property type="molecule type" value="Genomic_DNA"/>
</dbReference>
<feature type="region of interest" description="Disordered" evidence="7">
    <location>
        <begin position="637"/>
        <end position="694"/>
    </location>
</feature>
<dbReference type="GO" id="GO:0031410">
    <property type="term" value="C:cytoplasmic vesicle"/>
    <property type="evidence" value="ECO:0007669"/>
    <property type="project" value="UniProtKB-KW"/>
</dbReference>
<dbReference type="CDD" id="cd06396">
    <property type="entry name" value="PB1_NBR1"/>
    <property type="match status" value="1"/>
</dbReference>
<evidence type="ECO:0000256" key="2">
    <source>
        <dbReference type="ARBA" id="ARBA00022723"/>
    </source>
</evidence>
<dbReference type="GO" id="GO:0043130">
    <property type="term" value="F:ubiquitin binding"/>
    <property type="evidence" value="ECO:0007669"/>
    <property type="project" value="TreeGrafter"/>
</dbReference>
<evidence type="ECO:0000256" key="6">
    <source>
        <dbReference type="SAM" id="Coils"/>
    </source>
</evidence>
<dbReference type="PROSITE" id="PS51745">
    <property type="entry name" value="PB1"/>
    <property type="match status" value="1"/>
</dbReference>
<feature type="compositionally biased region" description="Polar residues" evidence="7">
    <location>
        <begin position="910"/>
        <end position="922"/>
    </location>
</feature>
<dbReference type="Pfam" id="PF16158">
    <property type="entry name" value="N_BRCA1_IG"/>
    <property type="match status" value="1"/>
</dbReference>
<dbReference type="AlphaFoldDB" id="A0AA88M8R2"/>
<gene>
    <name evidence="9" type="ORF">Q5P01_016692</name>
</gene>
<proteinExistence type="predicted"/>
<feature type="region of interest" description="Disordered" evidence="7">
    <location>
        <begin position="724"/>
        <end position="780"/>
    </location>
</feature>
<feature type="compositionally biased region" description="Polar residues" evidence="7">
    <location>
        <begin position="815"/>
        <end position="828"/>
    </location>
</feature>
<dbReference type="Pfam" id="PF00564">
    <property type="entry name" value="PB1"/>
    <property type="match status" value="1"/>
</dbReference>
<feature type="compositionally biased region" description="Basic and acidic residues" evidence="7">
    <location>
        <begin position="730"/>
        <end position="743"/>
    </location>
</feature>
<dbReference type="InterPro" id="IPR032350">
    <property type="entry name" value="Nbr1_FW"/>
</dbReference>
<feature type="compositionally biased region" description="Basic and acidic residues" evidence="7">
    <location>
        <begin position="751"/>
        <end position="772"/>
    </location>
</feature>
<dbReference type="GO" id="GO:0005776">
    <property type="term" value="C:autophagosome"/>
    <property type="evidence" value="ECO:0007669"/>
    <property type="project" value="UniProtKB-SubCell"/>
</dbReference>
<sequence length="1138" mass="122300">MDFYINLKVNFRGNSKNVLLSGSETKSWESMEAMVKRSFGLCSLQLTYFDEENEEVSINSQVEYEEALKSASRQGNRLHMNVYETRGQLTRIPTTKGSGAEPKRGFRPPQHCPTLAQVVSRKVQAAVPEQGMVIMKEVKGTKEEDKTPPAWFTSYMEKFKDQVVREAVEKICREFSGQCCIHKPIGGGGAGGGRGEAVGGAEAQQVPEVSSTLPGAPSSSTPPCSSCRGQTTGGGYQCSVCTSCTLCEPCSFSHDPSHNLVRARTPLSIPEHGSPAPDHSKYDTKFLEAEAEKQRLKAEKRLLKAEVKEIRKQLRMERRGIQWSSSHRDGSSSPVLLQPRATQHNSPERPKRPCPLVVPAMTAAFLDENLPDGTRLRPGTKFIKYWKMRNTGTITWSADTKLKFMWGNLAVGSGDRWREVSVPFLQPGQVGVVSVALCAPAVEGSYTSHWRLAHAGEQFGPRVWCSIVVDPLAPAPMMADGILVSPCVTPQGKNPVAKEGKASSREQPLMSVVDQEEYYIPSVDLLTAQDLLSFELLDINIVQELESVPNNTPADITPCMSPLPQEGHLQDKSSPSLGLIQEETEVINSIMDVPHGTGSGAEGSGVPAQEEGEDDISGTQFVCETVIRSMTLEEAPDHVPLRGSRPGTVVRPAAQCGSTSSCVKSQAVKTDERPDGSSNTLKPPATLKASLPSPLKASLPAPLSVAPNPWPGPSSAPTLLHASARTSTLQEHEATDDVEESHMESICMGSREGKELKEDKEEEGKEKREGARSRSSSTSSEDYIIILPDCFDTSRPLGESMYSSALSQPGDISAKTPTDLDTPSSDHPGSTIGERELGEADEAGAAPGTDLSGTSSANDMLCTSQTLDDEPLTPEVVAPPNAVIMPSPESGGETDGEAAAAGEGAESSELYQSEDASGPEQSETNDTEATEDTEDNPEDNPEDPRHPGITSGLVKGALSVAASAYKALFTGQGPTQPPVDASTQDTMMAVLVEMGFGDRPLNQRLLKKHNYNLLDVVNELVQMTDNDCFILTVVTGSVRFVVVRVAVAEPHLPCDPAFGLPLQKRASTRTGRGDGVGLGDLKSDFRSSCPLQSVLVLFSGHAGAQDSLSVNGVELNQQLLWQVKLPRLSKYGGCSQQE</sequence>
<evidence type="ECO:0000256" key="3">
    <source>
        <dbReference type="ARBA" id="ARBA00022771"/>
    </source>
</evidence>
<evidence type="ECO:0000313" key="10">
    <source>
        <dbReference type="Proteomes" id="UP001187415"/>
    </source>
</evidence>
<feature type="region of interest" description="Disordered" evidence="7">
    <location>
        <begin position="866"/>
        <end position="951"/>
    </location>
</feature>
<dbReference type="PANTHER" id="PTHR20930">
    <property type="entry name" value="OVARIAN CARCINOMA ANTIGEN CA125-RELATED"/>
    <property type="match status" value="1"/>
</dbReference>
<dbReference type="SMART" id="SM00666">
    <property type="entry name" value="PB1"/>
    <property type="match status" value="1"/>
</dbReference>
<dbReference type="SUPFAM" id="SSF54277">
    <property type="entry name" value="CAD &amp; PB1 domains"/>
    <property type="match status" value="1"/>
</dbReference>
<dbReference type="InterPro" id="IPR053793">
    <property type="entry name" value="PB1-like"/>
</dbReference>
<evidence type="ECO:0000256" key="5">
    <source>
        <dbReference type="ARBA" id="ARBA00023329"/>
    </source>
</evidence>
<evidence type="ECO:0000256" key="4">
    <source>
        <dbReference type="ARBA" id="ARBA00022833"/>
    </source>
</evidence>
<dbReference type="Gene3D" id="3.10.20.90">
    <property type="entry name" value="Phosphatidylinositol 3-kinase Catalytic Subunit, Chain A, domain 1"/>
    <property type="match status" value="1"/>
</dbReference>
<feature type="region of interest" description="Disordered" evidence="7">
    <location>
        <begin position="594"/>
        <end position="616"/>
    </location>
</feature>
<comment type="caution">
    <text evidence="9">The sequence shown here is derived from an EMBL/GenBank/DDBJ whole genome shotgun (WGS) entry which is preliminary data.</text>
</comment>
<dbReference type="CDD" id="cd14947">
    <property type="entry name" value="NBR1_like"/>
    <property type="match status" value="1"/>
</dbReference>
<dbReference type="InterPro" id="IPR000270">
    <property type="entry name" value="PB1_dom"/>
</dbReference>
<dbReference type="SUPFAM" id="SSF46934">
    <property type="entry name" value="UBA-like"/>
    <property type="match status" value="1"/>
</dbReference>
<evidence type="ECO:0000256" key="7">
    <source>
        <dbReference type="SAM" id="MobiDB-lite"/>
    </source>
</evidence>
<feature type="region of interest" description="Disordered" evidence="7">
    <location>
        <begin position="92"/>
        <end position="111"/>
    </location>
</feature>
<dbReference type="InterPro" id="IPR034852">
    <property type="entry name" value="PB1_Nbr1"/>
</dbReference>
<organism evidence="9 10">
    <name type="scientific">Channa striata</name>
    <name type="common">Snakehead murrel</name>
    <name type="synonym">Ophicephalus striatus</name>
    <dbReference type="NCBI Taxonomy" id="64152"/>
    <lineage>
        <taxon>Eukaryota</taxon>
        <taxon>Metazoa</taxon>
        <taxon>Chordata</taxon>
        <taxon>Craniata</taxon>
        <taxon>Vertebrata</taxon>
        <taxon>Euteleostomi</taxon>
        <taxon>Actinopterygii</taxon>
        <taxon>Neopterygii</taxon>
        <taxon>Teleostei</taxon>
        <taxon>Neoteleostei</taxon>
        <taxon>Acanthomorphata</taxon>
        <taxon>Anabantaria</taxon>
        <taxon>Anabantiformes</taxon>
        <taxon>Channoidei</taxon>
        <taxon>Channidae</taxon>
        <taxon>Channa</taxon>
    </lineage>
</organism>
<dbReference type="Gene3D" id="2.60.40.10">
    <property type="entry name" value="Immunoglobulins"/>
    <property type="match status" value="1"/>
</dbReference>
<comment type="subcellular location">
    <subcellularLocation>
        <location evidence="1">Cytoplasmic vesicle</location>
        <location evidence="1">Autophagosome</location>
    </subcellularLocation>
</comment>
<keyword evidence="6" id="KW-0175">Coiled coil</keyword>
<dbReference type="CDD" id="cd14319">
    <property type="entry name" value="UBA_NBR1"/>
    <property type="match status" value="1"/>
</dbReference>
<dbReference type="Pfam" id="PF24932">
    <property type="entry name" value="UBA_NBR1_C"/>
    <property type="match status" value="1"/>
</dbReference>
<dbReference type="FunFam" id="3.10.20.90:FF:000072">
    <property type="entry name" value="Next to BRCA1 gene 1 protein"/>
    <property type="match status" value="1"/>
</dbReference>
<accession>A0AA88M8R2</accession>
<feature type="compositionally biased region" description="Basic and acidic residues" evidence="7">
    <location>
        <begin position="320"/>
        <end position="330"/>
    </location>
</feature>
<keyword evidence="5" id="KW-0968">Cytoplasmic vesicle</keyword>
<dbReference type="PANTHER" id="PTHR20930:SF5">
    <property type="entry name" value="NEXT TO BRCA1 GENE 1 PROTEIN ISOFORM X2"/>
    <property type="match status" value="1"/>
</dbReference>
<dbReference type="Proteomes" id="UP001187415">
    <property type="component" value="Unassembled WGS sequence"/>
</dbReference>